<sequence>MTKFQFLLVSALVTSVVFLFIGSRDSNSLAAMFPVVAIMTLSALANRFVSEPVWEKVAIWANTTAGRRIFRTKQKRLPPSKSRRIR</sequence>
<dbReference type="EMBL" id="JAZBJZ010000162">
    <property type="protein sequence ID" value="MEE3719714.1"/>
    <property type="molecule type" value="Genomic_DNA"/>
</dbReference>
<feature type="transmembrane region" description="Helical" evidence="1">
    <location>
        <begin position="29"/>
        <end position="49"/>
    </location>
</feature>
<organism evidence="2 3">
    <name type="scientific">Tumidithrix elongata BACA0141</name>
    <dbReference type="NCBI Taxonomy" id="2716417"/>
    <lineage>
        <taxon>Bacteria</taxon>
        <taxon>Bacillati</taxon>
        <taxon>Cyanobacteriota</taxon>
        <taxon>Cyanophyceae</taxon>
        <taxon>Pseudanabaenales</taxon>
        <taxon>Pseudanabaenaceae</taxon>
        <taxon>Tumidithrix</taxon>
        <taxon>Tumidithrix elongata</taxon>
    </lineage>
</organism>
<keyword evidence="1" id="KW-1133">Transmembrane helix</keyword>
<dbReference type="Proteomes" id="UP001333818">
    <property type="component" value="Unassembled WGS sequence"/>
</dbReference>
<evidence type="ECO:0000313" key="2">
    <source>
        <dbReference type="EMBL" id="MEE3719714.1"/>
    </source>
</evidence>
<comment type="caution">
    <text evidence="2">The sequence shown here is derived from an EMBL/GenBank/DDBJ whole genome shotgun (WGS) entry which is preliminary data.</text>
</comment>
<reference evidence="2" key="1">
    <citation type="submission" date="2024-01" db="EMBL/GenBank/DDBJ databases">
        <title>Bank of Algae and Cyanobacteria of the Azores (BACA) strain genomes.</title>
        <authorList>
            <person name="Luz R."/>
            <person name="Cordeiro R."/>
            <person name="Fonseca A."/>
            <person name="Goncalves V."/>
        </authorList>
    </citation>
    <scope>NUCLEOTIDE SEQUENCE</scope>
    <source>
        <strain evidence="2">BACA0141</strain>
    </source>
</reference>
<name>A0AAW9Q6Z0_9CYAN</name>
<proteinExistence type="predicted"/>
<accession>A0AAW9Q6Z0</accession>
<evidence type="ECO:0000256" key="1">
    <source>
        <dbReference type="SAM" id="Phobius"/>
    </source>
</evidence>
<protein>
    <submittedName>
        <fullName evidence="2">Uncharacterized protein</fullName>
    </submittedName>
</protein>
<keyword evidence="1" id="KW-0472">Membrane</keyword>
<dbReference type="AlphaFoldDB" id="A0AAW9Q6Z0"/>
<gene>
    <name evidence="2" type="ORF">V2H45_23515</name>
</gene>
<dbReference type="RefSeq" id="WP_330486151.1">
    <property type="nucleotide sequence ID" value="NZ_JAZBJZ010000162.1"/>
</dbReference>
<evidence type="ECO:0000313" key="3">
    <source>
        <dbReference type="Proteomes" id="UP001333818"/>
    </source>
</evidence>
<keyword evidence="1" id="KW-0812">Transmembrane</keyword>
<keyword evidence="3" id="KW-1185">Reference proteome</keyword>